<evidence type="ECO:0000256" key="7">
    <source>
        <dbReference type="ARBA" id="ARBA00023136"/>
    </source>
</evidence>
<dbReference type="GO" id="GO:0005886">
    <property type="term" value="C:plasma membrane"/>
    <property type="evidence" value="ECO:0007669"/>
    <property type="project" value="TreeGrafter"/>
</dbReference>
<dbReference type="PROSITE" id="PS50893">
    <property type="entry name" value="ABC_TRANSPORTER_2"/>
    <property type="match status" value="1"/>
</dbReference>
<dbReference type="GO" id="GO:0044874">
    <property type="term" value="P:lipoprotein localization to outer membrane"/>
    <property type="evidence" value="ECO:0007669"/>
    <property type="project" value="TreeGrafter"/>
</dbReference>
<dbReference type="Pfam" id="PF00005">
    <property type="entry name" value="ABC_tran"/>
    <property type="match status" value="1"/>
</dbReference>
<evidence type="ECO:0000313" key="10">
    <source>
        <dbReference type="Proteomes" id="UP000297475"/>
    </source>
</evidence>
<dbReference type="InterPro" id="IPR017911">
    <property type="entry name" value="MacB-like_ATP-bd"/>
</dbReference>
<evidence type="ECO:0000256" key="2">
    <source>
        <dbReference type="ARBA" id="ARBA00022448"/>
    </source>
</evidence>
<feature type="domain" description="ABC transporter" evidence="8">
    <location>
        <begin position="6"/>
        <end position="226"/>
    </location>
</feature>
<evidence type="ECO:0000256" key="5">
    <source>
        <dbReference type="ARBA" id="ARBA00022840"/>
    </source>
</evidence>
<evidence type="ECO:0000256" key="3">
    <source>
        <dbReference type="ARBA" id="ARBA00022475"/>
    </source>
</evidence>
<keyword evidence="7" id="KW-0472">Membrane</keyword>
<dbReference type="GO" id="GO:0016887">
    <property type="term" value="F:ATP hydrolysis activity"/>
    <property type="evidence" value="ECO:0007669"/>
    <property type="project" value="InterPro"/>
</dbReference>
<keyword evidence="5 9" id="KW-0067">ATP-binding</keyword>
<dbReference type="SMART" id="SM00382">
    <property type="entry name" value="AAA"/>
    <property type="match status" value="1"/>
</dbReference>
<dbReference type="GO" id="GO:0005524">
    <property type="term" value="F:ATP binding"/>
    <property type="evidence" value="ECO:0007669"/>
    <property type="project" value="UniProtKB-KW"/>
</dbReference>
<dbReference type="InterPro" id="IPR003439">
    <property type="entry name" value="ABC_transporter-like_ATP-bd"/>
</dbReference>
<organism evidence="9 10">
    <name type="scientific">Natronospirillum operosum</name>
    <dbReference type="NCBI Taxonomy" id="2759953"/>
    <lineage>
        <taxon>Bacteria</taxon>
        <taxon>Pseudomonadati</taxon>
        <taxon>Pseudomonadota</taxon>
        <taxon>Gammaproteobacteria</taxon>
        <taxon>Oceanospirillales</taxon>
        <taxon>Natronospirillaceae</taxon>
        <taxon>Natronospirillum</taxon>
    </lineage>
</organism>
<dbReference type="PROSITE" id="PS00211">
    <property type="entry name" value="ABC_TRANSPORTER_1"/>
    <property type="match status" value="1"/>
</dbReference>
<dbReference type="InterPro" id="IPR017871">
    <property type="entry name" value="ABC_transporter-like_CS"/>
</dbReference>
<dbReference type="EMBL" id="SRMF01000001">
    <property type="protein sequence ID" value="TGG95579.1"/>
    <property type="molecule type" value="Genomic_DNA"/>
</dbReference>
<comment type="caution">
    <text evidence="9">The sequence shown here is derived from an EMBL/GenBank/DDBJ whole genome shotgun (WGS) entry which is preliminary data.</text>
</comment>
<evidence type="ECO:0000259" key="8">
    <source>
        <dbReference type="PROSITE" id="PS50893"/>
    </source>
</evidence>
<keyword evidence="4" id="KW-0547">Nucleotide-binding</keyword>
<dbReference type="CDD" id="cd03255">
    <property type="entry name" value="ABC_MJ0796_LolCDE_FtsE"/>
    <property type="match status" value="1"/>
</dbReference>
<accession>A0A4Z0WAA8</accession>
<keyword evidence="2" id="KW-0813">Transport</keyword>
<protein>
    <submittedName>
        <fullName evidence="9">ABC transporter ATP-binding protein</fullName>
    </submittedName>
</protein>
<comment type="similarity">
    <text evidence="1">Belongs to the ABC transporter superfamily.</text>
</comment>
<keyword evidence="10" id="KW-1185">Reference proteome</keyword>
<keyword evidence="6" id="KW-1278">Translocase</keyword>
<dbReference type="FunFam" id="3.40.50.300:FF:000230">
    <property type="entry name" value="Lipoprotein-releasing system ATP-binding protein LolD"/>
    <property type="match status" value="1"/>
</dbReference>
<dbReference type="OrthoDB" id="9783924at2"/>
<dbReference type="GO" id="GO:0022857">
    <property type="term" value="F:transmembrane transporter activity"/>
    <property type="evidence" value="ECO:0007669"/>
    <property type="project" value="TreeGrafter"/>
</dbReference>
<gene>
    <name evidence="9" type="ORF">E4656_03970</name>
</gene>
<evidence type="ECO:0000256" key="1">
    <source>
        <dbReference type="ARBA" id="ARBA00005417"/>
    </source>
</evidence>
<name>A0A4Z0WAA8_9GAMM</name>
<dbReference type="Gene3D" id="3.40.50.300">
    <property type="entry name" value="P-loop containing nucleotide triphosphate hydrolases"/>
    <property type="match status" value="1"/>
</dbReference>
<dbReference type="AlphaFoldDB" id="A0A4Z0WAA8"/>
<dbReference type="PANTHER" id="PTHR24220:SF689">
    <property type="entry name" value="LIPOPROTEIN-RELEASING SYSTEM ATP-BINDING PROTEIN LOLD"/>
    <property type="match status" value="1"/>
</dbReference>
<dbReference type="InterPro" id="IPR003593">
    <property type="entry name" value="AAA+_ATPase"/>
</dbReference>
<evidence type="ECO:0000256" key="4">
    <source>
        <dbReference type="ARBA" id="ARBA00022741"/>
    </source>
</evidence>
<dbReference type="SUPFAM" id="SSF52540">
    <property type="entry name" value="P-loop containing nucleoside triphosphate hydrolases"/>
    <property type="match status" value="1"/>
</dbReference>
<evidence type="ECO:0000256" key="6">
    <source>
        <dbReference type="ARBA" id="ARBA00022967"/>
    </source>
</evidence>
<dbReference type="Proteomes" id="UP000297475">
    <property type="component" value="Unassembled WGS sequence"/>
</dbReference>
<sequence length="226" mass="25104">MSESVLSCRELTKSYQIGPEPVWVFDGLNLDIQAGDMVSIVGTSGAGKSTLLHLMAGLDLPSSGAVTVDGEDLSRMSERRRSQVRNETLGFVFQFHHLLHEFTALDNVLMPTRIRRKPNAQDRDYALSLLEGVGVAHRAEHKPSELSGGERQRVAIARSLMNRPRLVLMDEPTGNLDTQTSGQIQELILGLNKTAQCSFVVVTHNHDLAARMPVRYRLEQGRLEAY</sequence>
<proteinExistence type="inferred from homology"/>
<reference evidence="9 10" key="1">
    <citation type="submission" date="2019-04" db="EMBL/GenBank/DDBJ databases">
        <title>Natronospirillum operosus gen. nov., sp. nov., a haloalkaliphilic satellite isolated from decaying biomass of laboratory culture of cyanobacterium Geitlerinema sp. and proposal of Natronospirillaceae fam. nov. and Saccharospirillaceae fam. nov.</title>
        <authorList>
            <person name="Kevbrin V."/>
            <person name="Boltyanskaya Y."/>
            <person name="Koziaeva V."/>
            <person name="Grouzdev D.S."/>
            <person name="Park M."/>
            <person name="Cho J."/>
        </authorList>
    </citation>
    <scope>NUCLEOTIDE SEQUENCE [LARGE SCALE GENOMIC DNA]</scope>
    <source>
        <strain evidence="9 10">G-116</strain>
    </source>
</reference>
<dbReference type="PANTHER" id="PTHR24220">
    <property type="entry name" value="IMPORT ATP-BINDING PROTEIN"/>
    <property type="match status" value="1"/>
</dbReference>
<keyword evidence="3" id="KW-1003">Cell membrane</keyword>
<dbReference type="RefSeq" id="WP_135481362.1">
    <property type="nucleotide sequence ID" value="NZ_SRMF01000001.1"/>
</dbReference>
<dbReference type="InterPro" id="IPR027417">
    <property type="entry name" value="P-loop_NTPase"/>
</dbReference>
<dbReference type="InterPro" id="IPR015854">
    <property type="entry name" value="ABC_transpr_LolD-like"/>
</dbReference>
<dbReference type="GO" id="GO:0089705">
    <property type="term" value="P:protein localization to outer membrane"/>
    <property type="evidence" value="ECO:0007669"/>
    <property type="project" value="TreeGrafter"/>
</dbReference>
<evidence type="ECO:0000313" key="9">
    <source>
        <dbReference type="EMBL" id="TGG95579.1"/>
    </source>
</evidence>